<dbReference type="STRING" id="1118202.SAMN05443429_11149"/>
<feature type="compositionally biased region" description="Basic and acidic residues" evidence="1">
    <location>
        <begin position="172"/>
        <end position="184"/>
    </location>
</feature>
<sequence length="525" mass="61186">MAEEIYYELSGRAYRKEFFTKKIPVPHYVHGKFSGKFHSDKVETANEKNDFYEFKIYEAEVEILAKSRAPLEIPPESTAAIVIAKEQLPEKTYYFEKTGNEKIYYDISLQQQEFRNFHFVRMLQQNEDTEAFGTVEGDVYGILYTFREEIDFRKNYLNKQTENPDIVPPPKPKKEAEKTADERKKVGGKVEFDNVHPTEKNALSACQKNLLYSLALLSLSLIFGFVPGVFAGFLWLVYTVFKCYFRWVLYLFYAFLLLFFAGLLFALFTIDFNRRAKTYVPPKEQGKPRLVKVITYIDKNQNEDLLISHNIRWKGYHGEEYAGEYSIKKSDLDASRNFKNNLSSELSFPNIYYNLSRNDDEKLEGVYRMFDEIRAGRKLSDRKFAEMIVSFAQHFPYHLIVNQSCNPQLYSPQIQEVMREHPQNCVPYQKFGITSPAEFMATGQGDCDSRTVLLYTILKHYGYDVAIFTSEYYAHSILGVALPYQGINYSSGGRHYALWETTSKWPPGVLPPEITNLNYWTLTLK</sequence>
<keyword evidence="4" id="KW-1185">Reference proteome</keyword>
<proteinExistence type="predicted"/>
<evidence type="ECO:0000256" key="1">
    <source>
        <dbReference type="SAM" id="MobiDB-lite"/>
    </source>
</evidence>
<evidence type="ECO:0000313" key="4">
    <source>
        <dbReference type="Proteomes" id="UP000184335"/>
    </source>
</evidence>
<feature type="transmembrane region" description="Helical" evidence="2">
    <location>
        <begin position="244"/>
        <end position="268"/>
    </location>
</feature>
<protein>
    <recommendedName>
        <fullName evidence="5">Transglutaminase-like superfamily protein</fullName>
    </recommendedName>
</protein>
<reference evidence="3 4" key="1">
    <citation type="submission" date="2016-11" db="EMBL/GenBank/DDBJ databases">
        <authorList>
            <person name="Jaros S."/>
            <person name="Januszkiewicz K."/>
            <person name="Wedrychowicz H."/>
        </authorList>
    </citation>
    <scope>NUCLEOTIDE SEQUENCE [LARGE SCALE GENOMIC DNA]</scope>
    <source>
        <strain evidence="3 4">DSM 25479</strain>
    </source>
</reference>
<dbReference type="Proteomes" id="UP000184335">
    <property type="component" value="Unassembled WGS sequence"/>
</dbReference>
<evidence type="ECO:0000313" key="3">
    <source>
        <dbReference type="EMBL" id="SHJ17906.1"/>
    </source>
</evidence>
<keyword evidence="2" id="KW-0472">Membrane</keyword>
<feature type="transmembrane region" description="Helical" evidence="2">
    <location>
        <begin position="210"/>
        <end position="238"/>
    </location>
</feature>
<keyword evidence="2" id="KW-0812">Transmembrane</keyword>
<dbReference type="EMBL" id="FQYI01000011">
    <property type="protein sequence ID" value="SHJ17906.1"/>
    <property type="molecule type" value="Genomic_DNA"/>
</dbReference>
<organism evidence="3 4">
    <name type="scientific">Cruoricaptor ignavus</name>
    <dbReference type="NCBI Taxonomy" id="1118202"/>
    <lineage>
        <taxon>Bacteria</taxon>
        <taxon>Pseudomonadati</taxon>
        <taxon>Bacteroidota</taxon>
        <taxon>Flavobacteriia</taxon>
        <taxon>Flavobacteriales</taxon>
        <taxon>Weeksellaceae</taxon>
        <taxon>Cruoricaptor</taxon>
    </lineage>
</organism>
<dbReference type="OrthoDB" id="614471at2"/>
<feature type="region of interest" description="Disordered" evidence="1">
    <location>
        <begin position="161"/>
        <end position="184"/>
    </location>
</feature>
<name>A0A1M6H6W2_9FLAO</name>
<gene>
    <name evidence="3" type="ORF">SAMN05443429_11149</name>
</gene>
<dbReference type="AlphaFoldDB" id="A0A1M6H6W2"/>
<evidence type="ECO:0000256" key="2">
    <source>
        <dbReference type="SAM" id="Phobius"/>
    </source>
</evidence>
<evidence type="ECO:0008006" key="5">
    <source>
        <dbReference type="Google" id="ProtNLM"/>
    </source>
</evidence>
<accession>A0A1M6H6W2</accession>
<keyword evidence="2" id="KW-1133">Transmembrane helix</keyword>
<dbReference type="RefSeq" id="WP_073180729.1">
    <property type="nucleotide sequence ID" value="NZ_FQYI01000011.1"/>
</dbReference>